<comment type="caution">
    <text evidence="1">The sequence shown here is derived from an EMBL/GenBank/DDBJ whole genome shotgun (WGS) entry which is preliminary data.</text>
</comment>
<dbReference type="Proteomes" id="UP001372834">
    <property type="component" value="Unassembled WGS sequence"/>
</dbReference>
<gene>
    <name evidence="1" type="ORF">RUM43_004192</name>
</gene>
<organism evidence="1 2">
    <name type="scientific">Polyplax serrata</name>
    <name type="common">Common mouse louse</name>
    <dbReference type="NCBI Taxonomy" id="468196"/>
    <lineage>
        <taxon>Eukaryota</taxon>
        <taxon>Metazoa</taxon>
        <taxon>Ecdysozoa</taxon>
        <taxon>Arthropoda</taxon>
        <taxon>Hexapoda</taxon>
        <taxon>Insecta</taxon>
        <taxon>Pterygota</taxon>
        <taxon>Neoptera</taxon>
        <taxon>Paraneoptera</taxon>
        <taxon>Psocodea</taxon>
        <taxon>Troctomorpha</taxon>
        <taxon>Phthiraptera</taxon>
        <taxon>Anoplura</taxon>
        <taxon>Polyplacidae</taxon>
        <taxon>Polyplax</taxon>
    </lineage>
</organism>
<evidence type="ECO:0000313" key="1">
    <source>
        <dbReference type="EMBL" id="KAK6642690.1"/>
    </source>
</evidence>
<reference evidence="1 2" key="1">
    <citation type="submission" date="2023-10" db="EMBL/GenBank/DDBJ databases">
        <title>Genomes of two closely related lineages of the louse Polyplax serrata with different host specificities.</title>
        <authorList>
            <person name="Martinu J."/>
            <person name="Tarabai H."/>
            <person name="Stefka J."/>
            <person name="Hypsa V."/>
        </authorList>
    </citation>
    <scope>NUCLEOTIDE SEQUENCE [LARGE SCALE GENOMIC DNA]</scope>
    <source>
        <strain evidence="1">HR10_N</strain>
    </source>
</reference>
<proteinExistence type="predicted"/>
<sequence length="122" mass="14008">MKQKSNDLSNDQFNISWEIYYGWLGEINSDLPPPPCPPTVNKFNKNITAKRNSYGQTYKIINRAGKSSRVKSNPRRTRLVVEETNDSKTLVAGTQVRYTWTKARVHKDVVIDGREELHGEDV</sequence>
<name>A0AAN8SAM3_POLSC</name>
<protein>
    <submittedName>
        <fullName evidence="1">Uncharacterized protein</fullName>
    </submittedName>
</protein>
<dbReference type="EMBL" id="JAWJWE010000002">
    <property type="protein sequence ID" value="KAK6642690.1"/>
    <property type="molecule type" value="Genomic_DNA"/>
</dbReference>
<accession>A0AAN8SAM3</accession>
<evidence type="ECO:0000313" key="2">
    <source>
        <dbReference type="Proteomes" id="UP001372834"/>
    </source>
</evidence>
<dbReference type="AlphaFoldDB" id="A0AAN8SAM3"/>